<protein>
    <submittedName>
        <fullName evidence="5">Uncharacterized protein</fullName>
    </submittedName>
</protein>
<organism evidence="5 6">
    <name type="scientific">Smittium culicis</name>
    <dbReference type="NCBI Taxonomy" id="133412"/>
    <lineage>
        <taxon>Eukaryota</taxon>
        <taxon>Fungi</taxon>
        <taxon>Fungi incertae sedis</taxon>
        <taxon>Zoopagomycota</taxon>
        <taxon>Kickxellomycotina</taxon>
        <taxon>Harpellomycetes</taxon>
        <taxon>Harpellales</taxon>
        <taxon>Legeriomycetaceae</taxon>
        <taxon>Smittium</taxon>
    </lineage>
</organism>
<feature type="region of interest" description="Disordered" evidence="2">
    <location>
        <begin position="519"/>
        <end position="562"/>
    </location>
</feature>
<dbReference type="Pfam" id="PF20399">
    <property type="entry name" value="PH_20"/>
    <property type="match status" value="1"/>
</dbReference>
<dbReference type="AlphaFoldDB" id="A0A1R1YRS9"/>
<feature type="compositionally biased region" description="Basic residues" evidence="2">
    <location>
        <begin position="551"/>
        <end position="562"/>
    </location>
</feature>
<feature type="domain" description="SLM1/RGC1-like BAR-like" evidence="4">
    <location>
        <begin position="47"/>
        <end position="221"/>
    </location>
</feature>
<proteinExistence type="predicted"/>
<feature type="domain" description="SLM1/RGC1-like PH" evidence="3">
    <location>
        <begin position="254"/>
        <end position="316"/>
    </location>
</feature>
<comment type="caution">
    <text evidence="5">The sequence shown here is derived from an EMBL/GenBank/DDBJ whole genome shotgun (WGS) entry which is preliminary data.</text>
</comment>
<accession>A0A1R1YRS9</accession>
<evidence type="ECO:0000256" key="2">
    <source>
        <dbReference type="SAM" id="MobiDB-lite"/>
    </source>
</evidence>
<evidence type="ECO:0000259" key="4">
    <source>
        <dbReference type="Pfam" id="PF20400"/>
    </source>
</evidence>
<name>A0A1R1YRS9_9FUNG</name>
<keyword evidence="6" id="KW-1185">Reference proteome</keyword>
<dbReference type="InterPro" id="IPR046868">
    <property type="entry name" value="BAR_4"/>
</dbReference>
<sequence length="562" mass="63611">MSYIKTMRKLVASADPLDRGSSGKKLSEKNRKNISLVNDMFLPPDQNGVANLANQIKDSQTRKLDSQEEMVTRIKTNILPNLFALNKQVKKYISGYYKAMEKVYKKMRNQNKLVEKNFLVTYKSIQEEKIKRGDIDPFIAKIELEKSINAEREIEIDFQKGLDAELAKIKVWEAQIIDQIKTNVDEYYTVKTHELTKEQDAFKTSYEKMNSFSYENEWNKFELKLKKDMKCYSAINCGHFDRIKDISIESSFILSAIAQGPIQMKSGFISSFSSFYAILTRCSYLHLFKSLESYNSKDKPLHSFYLPSMDLLHKDSKGNYGLYASNSGIFKSSKHVFNDPQKPVNIMFDIGSIKKTPLNGSMNENWHSIIYELLVKERGEVSNNRLSMVPLIDYPIEEENLNQAGEITQQVPIQIEKGTTIGANTTADCNQGEIDKTIIVSGDKAEVTETQNGKANEATIKNIDDPQTENLVAESSSRNDTENIQKVNSNPPTLPEYKPAQEGNINEIVPVTMSSNLVPEVGGDLPNMDAKSENEASTEIKQSGNVSGNVSKKKSKKKNKKR</sequence>
<evidence type="ECO:0000313" key="6">
    <source>
        <dbReference type="Proteomes" id="UP000187429"/>
    </source>
</evidence>
<feature type="region of interest" description="Disordered" evidence="2">
    <location>
        <begin position="474"/>
        <end position="498"/>
    </location>
</feature>
<dbReference type="OrthoDB" id="5598057at2759"/>
<dbReference type="PANTHER" id="PTHR31941">
    <property type="entry name" value="CYTOSKELETAL SIGNALING PROTEIN SLM1"/>
    <property type="match status" value="1"/>
</dbReference>
<gene>
    <name evidence="5" type="ORF">AYI69_g886</name>
</gene>
<dbReference type="Pfam" id="PF20400">
    <property type="entry name" value="BAR_4"/>
    <property type="match status" value="1"/>
</dbReference>
<dbReference type="EMBL" id="LSSM01000239">
    <property type="protein sequence ID" value="OMJ29603.1"/>
    <property type="molecule type" value="Genomic_DNA"/>
</dbReference>
<reference evidence="6" key="1">
    <citation type="submission" date="2017-01" db="EMBL/GenBank/DDBJ databases">
        <authorList>
            <person name="Wang Y."/>
            <person name="White M."/>
            <person name="Kvist S."/>
            <person name="Moncalvo J.-M."/>
        </authorList>
    </citation>
    <scope>NUCLEOTIDE SEQUENCE [LARGE SCALE GENOMIC DNA]</scope>
    <source>
        <strain evidence="6">ID-206-W2</strain>
    </source>
</reference>
<dbReference type="Proteomes" id="UP000187429">
    <property type="component" value="Unassembled WGS sequence"/>
</dbReference>
<keyword evidence="1" id="KW-0597">Phosphoprotein</keyword>
<dbReference type="PANTHER" id="PTHR31941:SF1">
    <property type="entry name" value="CYTOSKELETAL SIGNALING PROTEIN SLM1"/>
    <property type="match status" value="1"/>
</dbReference>
<evidence type="ECO:0000259" key="3">
    <source>
        <dbReference type="Pfam" id="PF20399"/>
    </source>
</evidence>
<dbReference type="InterPro" id="IPR046869">
    <property type="entry name" value="SLM1/RGC1-like_PH"/>
</dbReference>
<evidence type="ECO:0000313" key="5">
    <source>
        <dbReference type="EMBL" id="OMJ29603.1"/>
    </source>
</evidence>
<evidence type="ECO:0000256" key="1">
    <source>
        <dbReference type="ARBA" id="ARBA00022553"/>
    </source>
</evidence>